<name>A0A2S2P3S2_SCHGA</name>
<evidence type="ECO:0000256" key="2">
    <source>
        <dbReference type="SAM" id="MobiDB-lite"/>
    </source>
</evidence>
<protein>
    <submittedName>
        <fullName evidence="4">Uncharacterized protein</fullName>
    </submittedName>
</protein>
<keyword evidence="1" id="KW-0175">Coiled coil</keyword>
<dbReference type="EMBL" id="GGMR01011446">
    <property type="protein sequence ID" value="MBY24065.1"/>
    <property type="molecule type" value="Transcribed_RNA"/>
</dbReference>
<feature type="region of interest" description="Disordered" evidence="2">
    <location>
        <begin position="199"/>
        <end position="221"/>
    </location>
</feature>
<feature type="signal peptide" evidence="3">
    <location>
        <begin position="1"/>
        <end position="23"/>
    </location>
</feature>
<proteinExistence type="predicted"/>
<reference evidence="4" key="1">
    <citation type="submission" date="2018-04" db="EMBL/GenBank/DDBJ databases">
        <title>Transcriptome of Schizaphis graminum biotype I.</title>
        <authorList>
            <person name="Scully E.D."/>
            <person name="Geib S.M."/>
            <person name="Palmer N.A."/>
            <person name="Koch K."/>
            <person name="Bradshaw J."/>
            <person name="Heng-Moss T."/>
            <person name="Sarath G."/>
        </authorList>
    </citation>
    <scope>NUCLEOTIDE SEQUENCE</scope>
</reference>
<sequence>MVGTRHLVFLGVYALVYARSSAASPVYQEEDDHYDGHHHEHHHGPPPATSYATISTTHVKVQHPQAAPTKYATPYKQEYLTQPQVAYKYISLPSAVALQQAGKFEEPSTTGYKYLAASPTYKYVQPPAVTTEPEAAEEPTNSLKYALKYEQNSFKQEQEQQQQLQQQFQQQEYEQPTIQYKYIAVPSYKYVQQVAAEPEYGQHHQQQQQVASSYDYTDDKQ</sequence>
<keyword evidence="3" id="KW-0732">Signal</keyword>
<feature type="chain" id="PRO_5015577381" evidence="3">
    <location>
        <begin position="24"/>
        <end position="221"/>
    </location>
</feature>
<feature type="region of interest" description="Disordered" evidence="2">
    <location>
        <begin position="27"/>
        <end position="49"/>
    </location>
</feature>
<organism evidence="4">
    <name type="scientific">Schizaphis graminum</name>
    <name type="common">Green bug aphid</name>
    <dbReference type="NCBI Taxonomy" id="13262"/>
    <lineage>
        <taxon>Eukaryota</taxon>
        <taxon>Metazoa</taxon>
        <taxon>Ecdysozoa</taxon>
        <taxon>Arthropoda</taxon>
        <taxon>Hexapoda</taxon>
        <taxon>Insecta</taxon>
        <taxon>Pterygota</taxon>
        <taxon>Neoptera</taxon>
        <taxon>Paraneoptera</taxon>
        <taxon>Hemiptera</taxon>
        <taxon>Sternorrhyncha</taxon>
        <taxon>Aphidomorpha</taxon>
        <taxon>Aphidoidea</taxon>
        <taxon>Aphididae</taxon>
        <taxon>Aphidini</taxon>
        <taxon>Schizaphis</taxon>
    </lineage>
</organism>
<evidence type="ECO:0000256" key="1">
    <source>
        <dbReference type="SAM" id="Coils"/>
    </source>
</evidence>
<dbReference type="AlphaFoldDB" id="A0A2S2P3S2"/>
<evidence type="ECO:0000313" key="4">
    <source>
        <dbReference type="EMBL" id="MBY24065.1"/>
    </source>
</evidence>
<gene>
    <name evidence="4" type="ORF">g.58300</name>
</gene>
<feature type="coiled-coil region" evidence="1">
    <location>
        <begin position="147"/>
        <end position="174"/>
    </location>
</feature>
<evidence type="ECO:0000256" key="3">
    <source>
        <dbReference type="SAM" id="SignalP"/>
    </source>
</evidence>
<accession>A0A2S2P3S2</accession>